<evidence type="ECO:0000313" key="1">
    <source>
        <dbReference type="EMBL" id="JAI05904.1"/>
    </source>
</evidence>
<dbReference type="EMBL" id="GBXM01002674">
    <property type="protein sequence ID" value="JAI05904.1"/>
    <property type="molecule type" value="Transcribed_RNA"/>
</dbReference>
<proteinExistence type="predicted"/>
<organism evidence="1">
    <name type="scientific">Anguilla anguilla</name>
    <name type="common">European freshwater eel</name>
    <name type="synonym">Muraena anguilla</name>
    <dbReference type="NCBI Taxonomy" id="7936"/>
    <lineage>
        <taxon>Eukaryota</taxon>
        <taxon>Metazoa</taxon>
        <taxon>Chordata</taxon>
        <taxon>Craniata</taxon>
        <taxon>Vertebrata</taxon>
        <taxon>Euteleostomi</taxon>
        <taxon>Actinopterygii</taxon>
        <taxon>Neopterygii</taxon>
        <taxon>Teleostei</taxon>
        <taxon>Anguilliformes</taxon>
        <taxon>Anguillidae</taxon>
        <taxon>Anguilla</taxon>
    </lineage>
</organism>
<reference evidence="1" key="1">
    <citation type="submission" date="2014-11" db="EMBL/GenBank/DDBJ databases">
        <authorList>
            <person name="Amaro Gonzalez C."/>
        </authorList>
    </citation>
    <scope>NUCLEOTIDE SEQUENCE</scope>
</reference>
<protein>
    <submittedName>
        <fullName evidence="1">Uncharacterized protein</fullName>
    </submittedName>
</protein>
<dbReference type="AlphaFoldDB" id="A0A0E9XW37"/>
<name>A0A0E9XW37_ANGAN</name>
<accession>A0A0E9XW37</accession>
<reference evidence="1" key="2">
    <citation type="journal article" date="2015" name="Fish Shellfish Immunol.">
        <title>Early steps in the European eel (Anguilla anguilla)-Vibrio vulnificus interaction in the gills: Role of the RtxA13 toxin.</title>
        <authorList>
            <person name="Callol A."/>
            <person name="Pajuelo D."/>
            <person name="Ebbesson L."/>
            <person name="Teles M."/>
            <person name="MacKenzie S."/>
            <person name="Amaro C."/>
        </authorList>
    </citation>
    <scope>NUCLEOTIDE SEQUENCE</scope>
</reference>
<sequence length="43" mass="4975">MVVDCDTCQLSLGNNKTNVHIFFIIQSFKCILKRIYPSLNFPL</sequence>